<gene>
    <name evidence="1" type="ORF">GGR06_003341</name>
</gene>
<comment type="caution">
    <text evidence="1">The sequence shown here is derived from an EMBL/GenBank/DDBJ whole genome shotgun (WGS) entry which is preliminary data.</text>
</comment>
<keyword evidence="2" id="KW-1185">Reference proteome</keyword>
<accession>A0A840CZD6</accession>
<evidence type="ECO:0000313" key="1">
    <source>
        <dbReference type="EMBL" id="MBB4045527.1"/>
    </source>
</evidence>
<protein>
    <submittedName>
        <fullName evidence="1">Uncharacterized protein</fullName>
    </submittedName>
</protein>
<sequence length="63" mass="7712">MRNIFKFLSSKQRNTYIAIARRYNTTPWHVYNLAHGEHTRSMRDHQIIEILIKMKIIRELDLE</sequence>
<proteinExistence type="predicted"/>
<evidence type="ECO:0000313" key="2">
    <source>
        <dbReference type="Proteomes" id="UP000560658"/>
    </source>
</evidence>
<dbReference type="EMBL" id="JACIER010000015">
    <property type="protein sequence ID" value="MBB4045527.1"/>
    <property type="molecule type" value="Genomic_DNA"/>
</dbReference>
<dbReference type="AlphaFoldDB" id="A0A840CZD6"/>
<name>A0A840CZD6_9BACE</name>
<dbReference type="Proteomes" id="UP000560658">
    <property type="component" value="Unassembled WGS sequence"/>
</dbReference>
<reference evidence="1" key="1">
    <citation type="submission" date="2020-08" db="EMBL/GenBank/DDBJ databases">
        <title>Genomic Encyclopedia of Type Strains, Phase IV (KMG-IV): sequencing the most valuable type-strain genomes for metagenomic binning, comparative biology and taxonomic classification.</title>
        <authorList>
            <person name="Goeker M."/>
        </authorList>
    </citation>
    <scope>NUCLEOTIDE SEQUENCE [LARGE SCALE GENOMIC DNA]</scope>
    <source>
        <strain evidence="1">DSM 105720</strain>
    </source>
</reference>
<organism evidence="1 2">
    <name type="scientific">Bacteroides reticulotermitis</name>
    <dbReference type="NCBI Taxonomy" id="1133319"/>
    <lineage>
        <taxon>Bacteria</taxon>
        <taxon>Pseudomonadati</taxon>
        <taxon>Bacteroidota</taxon>
        <taxon>Bacteroidia</taxon>
        <taxon>Bacteroidales</taxon>
        <taxon>Bacteroidaceae</taxon>
        <taxon>Bacteroides</taxon>
    </lineage>
</organism>